<evidence type="ECO:0000313" key="2">
    <source>
        <dbReference type="EMBL" id="PVZ09912.1"/>
    </source>
</evidence>
<dbReference type="SUPFAM" id="SSF55729">
    <property type="entry name" value="Acyl-CoA N-acyltransferases (Nat)"/>
    <property type="match status" value="1"/>
</dbReference>
<dbReference type="GO" id="GO:0016747">
    <property type="term" value="F:acyltransferase activity, transferring groups other than amino-acyl groups"/>
    <property type="evidence" value="ECO:0007669"/>
    <property type="project" value="InterPro"/>
</dbReference>
<evidence type="ECO:0000259" key="1">
    <source>
        <dbReference type="PROSITE" id="PS51186"/>
    </source>
</evidence>
<reference evidence="2 3" key="1">
    <citation type="submission" date="2018-04" db="EMBL/GenBank/DDBJ databases">
        <title>Genomic Encyclopedia of Type Strains, Phase IV (KMG-IV): sequencing the most valuable type-strain genomes for metagenomic binning, comparative biology and taxonomic classification.</title>
        <authorList>
            <person name="Goeker M."/>
        </authorList>
    </citation>
    <scope>NUCLEOTIDE SEQUENCE [LARGE SCALE GENOMIC DNA]</scope>
    <source>
        <strain evidence="2 3">DSM 28520</strain>
    </source>
</reference>
<dbReference type="CDD" id="cd04301">
    <property type="entry name" value="NAT_SF"/>
    <property type="match status" value="1"/>
</dbReference>
<dbReference type="Proteomes" id="UP000245462">
    <property type="component" value="Unassembled WGS sequence"/>
</dbReference>
<dbReference type="AlphaFoldDB" id="A0A2U1FCK2"/>
<dbReference type="RefSeq" id="WP_116679408.1">
    <property type="nucleotide sequence ID" value="NZ_JBGYUN010000075.1"/>
</dbReference>
<proteinExistence type="predicted"/>
<sequence>MYPDFFATERVRLRALEPEDLEFLYRCENDAELRESGNTLVPVSRSLLRDYIDKSSAGLMDAGMMRLVICTPEDDRPIGAVDLYEYDPFHKRVSVGLFVVPEYRREGIAADALRLVTRYALEHLRLHQVVAYILKGNEPSRTLFESAGYEHTATLRQWMWHRGDYSDVLLYQLWKK</sequence>
<dbReference type="Gene3D" id="3.40.630.30">
    <property type="match status" value="1"/>
</dbReference>
<evidence type="ECO:0000313" key="3">
    <source>
        <dbReference type="Proteomes" id="UP000245462"/>
    </source>
</evidence>
<keyword evidence="2" id="KW-0808">Transferase</keyword>
<dbReference type="GeneID" id="94550879"/>
<dbReference type="EMBL" id="QEKY01000008">
    <property type="protein sequence ID" value="PVZ09912.1"/>
    <property type="molecule type" value="Genomic_DNA"/>
</dbReference>
<accession>A0A2U1FCK2</accession>
<dbReference type="OrthoDB" id="893030at2"/>
<dbReference type="PROSITE" id="PS51186">
    <property type="entry name" value="GNAT"/>
    <property type="match status" value="1"/>
</dbReference>
<gene>
    <name evidence="2" type="ORF">C7382_108102</name>
</gene>
<feature type="domain" description="N-acetyltransferase" evidence="1">
    <location>
        <begin position="11"/>
        <end position="175"/>
    </location>
</feature>
<dbReference type="Pfam" id="PF13302">
    <property type="entry name" value="Acetyltransf_3"/>
    <property type="match status" value="1"/>
</dbReference>
<dbReference type="InterPro" id="IPR016181">
    <property type="entry name" value="Acyl_CoA_acyltransferase"/>
</dbReference>
<comment type="caution">
    <text evidence="2">The sequence shown here is derived from an EMBL/GenBank/DDBJ whole genome shotgun (WGS) entry which is preliminary data.</text>
</comment>
<dbReference type="PANTHER" id="PTHR43415">
    <property type="entry name" value="SPERMIDINE N(1)-ACETYLTRANSFERASE"/>
    <property type="match status" value="1"/>
</dbReference>
<dbReference type="PANTHER" id="PTHR43415:SF3">
    <property type="entry name" value="GNAT-FAMILY ACETYLTRANSFERASE"/>
    <property type="match status" value="1"/>
</dbReference>
<protein>
    <submittedName>
        <fullName evidence="2">Diamine N-acetyltransferase</fullName>
    </submittedName>
</protein>
<dbReference type="InterPro" id="IPR000182">
    <property type="entry name" value="GNAT_dom"/>
</dbReference>
<organism evidence="2 3">
    <name type="scientific">Porphyromonas loveana</name>
    <dbReference type="NCBI Taxonomy" id="1884669"/>
    <lineage>
        <taxon>Bacteria</taxon>
        <taxon>Pseudomonadati</taxon>
        <taxon>Bacteroidota</taxon>
        <taxon>Bacteroidia</taxon>
        <taxon>Bacteroidales</taxon>
        <taxon>Porphyromonadaceae</taxon>
        <taxon>Porphyromonas</taxon>
    </lineage>
</organism>
<name>A0A2U1FCK2_9PORP</name>
<keyword evidence="3" id="KW-1185">Reference proteome</keyword>